<sequence length="243" mass="28042">MSYNKCFIAGIIKGEPYFSRNGDSLLLDLSILRTDIQKEEFLTVSIRKKETIKKAITELEEGDYIISVNAQLMTINTFKTKEIICPHCQRITHIKAKGETTELVLNDFSTIKKDKIQSTLPGVNKVLLMGNLYNDPKFRSAINNLDYIKYKIVVTNYEDGNEIKSFPYIVSFNKEAQNAKLYLKKGNTVFIEGALQERHFKQRTKSFCTHCETEFDALTNSYTREVITANVKYLKEKTKEDFD</sequence>
<name>A0AB35IP82_9FIRM</name>
<dbReference type="PROSITE" id="PS50935">
    <property type="entry name" value="SSB"/>
    <property type="match status" value="1"/>
</dbReference>
<dbReference type="EMBL" id="JAQLKE010000026">
    <property type="protein sequence ID" value="MDB7084848.1"/>
    <property type="molecule type" value="Genomic_DNA"/>
</dbReference>
<dbReference type="Gene3D" id="2.40.50.140">
    <property type="entry name" value="Nucleic acid-binding proteins"/>
    <property type="match status" value="1"/>
</dbReference>
<dbReference type="GO" id="GO:0003697">
    <property type="term" value="F:single-stranded DNA binding"/>
    <property type="evidence" value="ECO:0007669"/>
    <property type="project" value="InterPro"/>
</dbReference>
<protein>
    <submittedName>
        <fullName evidence="3">Single-stranded DNA-binding protein</fullName>
    </submittedName>
</protein>
<evidence type="ECO:0000313" key="4">
    <source>
        <dbReference type="Proteomes" id="UP001211987"/>
    </source>
</evidence>
<comment type="caution">
    <text evidence="3">The sequence shown here is derived from an EMBL/GenBank/DDBJ whole genome shotgun (WGS) entry which is preliminary data.</text>
</comment>
<dbReference type="SUPFAM" id="SSF50249">
    <property type="entry name" value="Nucleic acid-binding proteins"/>
    <property type="match status" value="1"/>
</dbReference>
<gene>
    <name evidence="3" type="ORF">PM738_13640</name>
</gene>
<organism evidence="3 4">
    <name type="scientific">Thomasclavelia ramosa</name>
    <dbReference type="NCBI Taxonomy" id="1547"/>
    <lineage>
        <taxon>Bacteria</taxon>
        <taxon>Bacillati</taxon>
        <taxon>Bacillota</taxon>
        <taxon>Erysipelotrichia</taxon>
        <taxon>Erysipelotrichales</taxon>
        <taxon>Coprobacillaceae</taxon>
        <taxon>Thomasclavelia</taxon>
    </lineage>
</organism>
<evidence type="ECO:0000256" key="2">
    <source>
        <dbReference type="PROSITE-ProRule" id="PRU00252"/>
    </source>
</evidence>
<dbReference type="Pfam" id="PF00436">
    <property type="entry name" value="SSB"/>
    <property type="match status" value="1"/>
</dbReference>
<evidence type="ECO:0000256" key="1">
    <source>
        <dbReference type="ARBA" id="ARBA00023125"/>
    </source>
</evidence>
<evidence type="ECO:0000313" key="3">
    <source>
        <dbReference type="EMBL" id="MDB7084848.1"/>
    </source>
</evidence>
<reference evidence="3" key="1">
    <citation type="submission" date="2023-01" db="EMBL/GenBank/DDBJ databases">
        <title>Human gut microbiome strain richness.</title>
        <authorList>
            <person name="Chen-Liaw A."/>
        </authorList>
    </citation>
    <scope>NUCLEOTIDE SEQUENCE</scope>
    <source>
        <strain evidence="3">1001217st2_G6_1001217B_191108</strain>
    </source>
</reference>
<dbReference type="AlphaFoldDB" id="A0AB35IP82"/>
<accession>A0AB35IP82</accession>
<dbReference type="InterPro" id="IPR000424">
    <property type="entry name" value="Primosome_PriB/ssb"/>
</dbReference>
<keyword evidence="1 2" id="KW-0238">DNA-binding</keyword>
<dbReference type="InterPro" id="IPR012340">
    <property type="entry name" value="NA-bd_OB-fold"/>
</dbReference>
<dbReference type="CDD" id="cd04496">
    <property type="entry name" value="SSB_OBF"/>
    <property type="match status" value="1"/>
</dbReference>
<dbReference type="RefSeq" id="WP_272019054.1">
    <property type="nucleotide sequence ID" value="NZ_JAQLKE010000026.1"/>
</dbReference>
<dbReference type="Proteomes" id="UP001211987">
    <property type="component" value="Unassembled WGS sequence"/>
</dbReference>
<proteinExistence type="predicted"/>